<accession>A0A2P6VIM9</accession>
<dbReference type="GO" id="GO:0043248">
    <property type="term" value="P:proteasome assembly"/>
    <property type="evidence" value="ECO:0007669"/>
    <property type="project" value="UniProtKB-UniRule"/>
</dbReference>
<dbReference type="PANTHER" id="PTHR16771">
    <property type="entry name" value="26 PROTEASOME COMPLEX SUBUNIT DSS1"/>
    <property type="match status" value="1"/>
</dbReference>
<dbReference type="Pfam" id="PF05160">
    <property type="entry name" value="DSS1_SEM1"/>
    <property type="match status" value="1"/>
</dbReference>
<dbReference type="GO" id="GO:0008541">
    <property type="term" value="C:proteasome regulatory particle, lid subcomplex"/>
    <property type="evidence" value="ECO:0007669"/>
    <property type="project" value="UniProtKB-UniRule"/>
</dbReference>
<dbReference type="GO" id="GO:0005634">
    <property type="term" value="C:nucleus"/>
    <property type="evidence" value="ECO:0007669"/>
    <property type="project" value="UniProtKB-SubCell"/>
</dbReference>
<feature type="compositionally biased region" description="Acidic residues" evidence="3">
    <location>
        <begin position="18"/>
        <end position="31"/>
    </location>
</feature>
<feature type="region of interest" description="Disordered" evidence="3">
    <location>
        <begin position="1"/>
        <end position="55"/>
    </location>
</feature>
<gene>
    <name evidence="4" type="ORF">C2E20_2503</name>
</gene>
<evidence type="ECO:0000256" key="1">
    <source>
        <dbReference type="ARBA" id="ARBA00034491"/>
    </source>
</evidence>
<organism evidence="4 5">
    <name type="scientific">Micractinium conductrix</name>
    <dbReference type="NCBI Taxonomy" id="554055"/>
    <lineage>
        <taxon>Eukaryota</taxon>
        <taxon>Viridiplantae</taxon>
        <taxon>Chlorophyta</taxon>
        <taxon>core chlorophytes</taxon>
        <taxon>Trebouxiophyceae</taxon>
        <taxon>Chlorellales</taxon>
        <taxon>Chlorellaceae</taxon>
        <taxon>Chlorella clade</taxon>
        <taxon>Micractinium</taxon>
    </lineage>
</organism>
<dbReference type="SMART" id="SM01385">
    <property type="entry name" value="DSS1_SEM1"/>
    <property type="match status" value="1"/>
</dbReference>
<dbReference type="InterPro" id="IPR007834">
    <property type="entry name" value="DSS1_SEM1"/>
</dbReference>
<evidence type="ECO:0000256" key="2">
    <source>
        <dbReference type="RuleBase" id="RU369057"/>
    </source>
</evidence>
<dbReference type="GO" id="GO:0006406">
    <property type="term" value="P:mRNA export from nucleus"/>
    <property type="evidence" value="ECO:0007669"/>
    <property type="project" value="UniProtKB-UniRule"/>
</dbReference>
<comment type="function">
    <text evidence="2">Component of the 26S proteasome, a multiprotein complex involved in the ATP-dependent degradation of ubiquitinated proteins.</text>
</comment>
<keyword evidence="2" id="KW-0539">Nucleus</keyword>
<keyword evidence="2 4" id="KW-0647">Proteasome</keyword>
<keyword evidence="5" id="KW-1185">Reference proteome</keyword>
<evidence type="ECO:0000256" key="3">
    <source>
        <dbReference type="SAM" id="MobiDB-lite"/>
    </source>
</evidence>
<feature type="compositionally biased region" description="Low complexity" evidence="3">
    <location>
        <begin position="1"/>
        <end position="17"/>
    </location>
</feature>
<dbReference type="STRING" id="554055.A0A2P6VIM9"/>
<sequence length="76" mass="8819">MATPQEPAKQQQPAPEQIVEEDEFEEFEAEDWDARAEEPQNAALWEQDWDDDNIEDDFSQRLKAELQRQAAAQGSK</sequence>
<dbReference type="PANTHER" id="PTHR16771:SF0">
    <property type="entry name" value="26S PROTEASOME COMPLEX SUBUNIT SEM1"/>
    <property type="match status" value="1"/>
</dbReference>
<dbReference type="EMBL" id="LHPF02000005">
    <property type="protein sequence ID" value="PSC73955.1"/>
    <property type="molecule type" value="Genomic_DNA"/>
</dbReference>
<proteinExistence type="inferred from homology"/>
<evidence type="ECO:0000313" key="4">
    <source>
        <dbReference type="EMBL" id="PSC73955.1"/>
    </source>
</evidence>
<comment type="similarity">
    <text evidence="1 2">Belongs to the DSS1/SEM1 family.</text>
</comment>
<reference evidence="4 5" key="1">
    <citation type="journal article" date="2018" name="Plant J.">
        <title>Genome sequences of Chlorella sorokiniana UTEX 1602 and Micractinium conductrix SAG 241.80: implications to maltose excretion by a green alga.</title>
        <authorList>
            <person name="Arriola M.B."/>
            <person name="Velmurugan N."/>
            <person name="Zhang Y."/>
            <person name="Plunkett M.H."/>
            <person name="Hondzo H."/>
            <person name="Barney B.M."/>
        </authorList>
    </citation>
    <scope>NUCLEOTIDE SEQUENCE [LARGE SCALE GENOMIC DNA]</scope>
    <source>
        <strain evidence="4 5">SAG 241.80</strain>
    </source>
</reference>
<dbReference type="Proteomes" id="UP000239649">
    <property type="component" value="Unassembled WGS sequence"/>
</dbReference>
<comment type="caution">
    <text evidence="4">The sequence shown here is derived from an EMBL/GenBank/DDBJ whole genome shotgun (WGS) entry which is preliminary data.</text>
</comment>
<protein>
    <recommendedName>
        <fullName evidence="2">26S proteasome complex subunit SEM1</fullName>
    </recommendedName>
</protein>
<evidence type="ECO:0000313" key="5">
    <source>
        <dbReference type="Proteomes" id="UP000239649"/>
    </source>
</evidence>
<dbReference type="GO" id="GO:0000724">
    <property type="term" value="P:double-strand break repair via homologous recombination"/>
    <property type="evidence" value="ECO:0007669"/>
    <property type="project" value="TreeGrafter"/>
</dbReference>
<comment type="subcellular location">
    <subcellularLocation>
        <location evidence="2">Nucleus</location>
    </subcellularLocation>
</comment>
<dbReference type="AlphaFoldDB" id="A0A2P6VIM9"/>
<name>A0A2P6VIM9_9CHLO</name>